<accession>A0A150G3F4</accession>
<evidence type="ECO:0000313" key="3">
    <source>
        <dbReference type="Proteomes" id="UP000075714"/>
    </source>
</evidence>
<protein>
    <submittedName>
        <fullName evidence="2">Uncharacterized protein</fullName>
    </submittedName>
</protein>
<dbReference type="SUPFAM" id="SSF48452">
    <property type="entry name" value="TPR-like"/>
    <property type="match status" value="1"/>
</dbReference>
<evidence type="ECO:0000256" key="1">
    <source>
        <dbReference type="PROSITE-ProRule" id="PRU00339"/>
    </source>
</evidence>
<dbReference type="SMART" id="SM00028">
    <property type="entry name" value="TPR"/>
    <property type="match status" value="2"/>
</dbReference>
<dbReference type="Proteomes" id="UP000075714">
    <property type="component" value="Unassembled WGS sequence"/>
</dbReference>
<feature type="repeat" description="TPR" evidence="1">
    <location>
        <begin position="37"/>
        <end position="70"/>
    </location>
</feature>
<keyword evidence="3" id="KW-1185">Reference proteome</keyword>
<sequence>MTTGFLTAVLDQKYTEAAKVLDAAIASCRHEDKQALATLLINRGHCHHRVQLYRKALKDYDAALEAIPQHPLALYRKGQVLAAQKKLEDARSAWEEALRACSERTDIQLVLDISAALRDPHGVKAGH</sequence>
<dbReference type="Pfam" id="PF13432">
    <property type="entry name" value="TPR_16"/>
    <property type="match status" value="1"/>
</dbReference>
<dbReference type="GO" id="GO:0045892">
    <property type="term" value="P:negative regulation of DNA-templated transcription"/>
    <property type="evidence" value="ECO:0007669"/>
    <property type="project" value="InterPro"/>
</dbReference>
<dbReference type="Gene3D" id="1.25.40.10">
    <property type="entry name" value="Tetratricopeptide repeat domain"/>
    <property type="match status" value="1"/>
</dbReference>
<dbReference type="OrthoDB" id="1926212at2759"/>
<dbReference type="PANTHER" id="PTHR44749:SF1">
    <property type="entry name" value="TETRATRICOPEPTIDE-LIKE HELICAL DOMAIN-CONTAINING PROTEIN"/>
    <property type="match status" value="1"/>
</dbReference>
<comment type="caution">
    <text evidence="2">The sequence shown here is derived from an EMBL/GenBank/DDBJ whole genome shotgun (WGS) entry which is preliminary data.</text>
</comment>
<proteinExistence type="predicted"/>
<dbReference type="AlphaFoldDB" id="A0A150G3F4"/>
<evidence type="ECO:0000313" key="2">
    <source>
        <dbReference type="EMBL" id="KXZ44387.1"/>
    </source>
</evidence>
<dbReference type="PANTHER" id="PTHR44749">
    <property type="entry name" value="SUPPRESSOR OF RPS4-RLD 1"/>
    <property type="match status" value="1"/>
</dbReference>
<dbReference type="InterPro" id="IPR019734">
    <property type="entry name" value="TPR_rpt"/>
</dbReference>
<dbReference type="InterPro" id="IPR044650">
    <property type="entry name" value="SRFR1-like"/>
</dbReference>
<keyword evidence="1" id="KW-0802">TPR repeat</keyword>
<name>A0A150G3F4_GONPE</name>
<organism evidence="2 3">
    <name type="scientific">Gonium pectorale</name>
    <name type="common">Green alga</name>
    <dbReference type="NCBI Taxonomy" id="33097"/>
    <lineage>
        <taxon>Eukaryota</taxon>
        <taxon>Viridiplantae</taxon>
        <taxon>Chlorophyta</taxon>
        <taxon>core chlorophytes</taxon>
        <taxon>Chlorophyceae</taxon>
        <taxon>CS clade</taxon>
        <taxon>Chlamydomonadales</taxon>
        <taxon>Volvocaceae</taxon>
        <taxon>Gonium</taxon>
    </lineage>
</organism>
<dbReference type="STRING" id="33097.A0A150G3F4"/>
<dbReference type="EMBL" id="LSYV01000069">
    <property type="protein sequence ID" value="KXZ44387.1"/>
    <property type="molecule type" value="Genomic_DNA"/>
</dbReference>
<reference evidence="3" key="1">
    <citation type="journal article" date="2016" name="Nat. Commun.">
        <title>The Gonium pectorale genome demonstrates co-option of cell cycle regulation during the evolution of multicellularity.</title>
        <authorList>
            <person name="Hanschen E.R."/>
            <person name="Marriage T.N."/>
            <person name="Ferris P.J."/>
            <person name="Hamaji T."/>
            <person name="Toyoda A."/>
            <person name="Fujiyama A."/>
            <person name="Neme R."/>
            <person name="Noguchi H."/>
            <person name="Minakuchi Y."/>
            <person name="Suzuki M."/>
            <person name="Kawai-Toyooka H."/>
            <person name="Smith D.R."/>
            <person name="Sparks H."/>
            <person name="Anderson J."/>
            <person name="Bakaric R."/>
            <person name="Luria V."/>
            <person name="Karger A."/>
            <person name="Kirschner M.W."/>
            <person name="Durand P.M."/>
            <person name="Michod R.E."/>
            <person name="Nozaki H."/>
            <person name="Olson B.J."/>
        </authorList>
    </citation>
    <scope>NUCLEOTIDE SEQUENCE [LARGE SCALE GENOMIC DNA]</scope>
    <source>
        <strain evidence="3">NIES-2863</strain>
    </source>
</reference>
<gene>
    <name evidence="2" type="ORF">GPECTOR_68g358</name>
</gene>
<dbReference type="PROSITE" id="PS50005">
    <property type="entry name" value="TPR"/>
    <property type="match status" value="1"/>
</dbReference>
<dbReference type="InterPro" id="IPR011990">
    <property type="entry name" value="TPR-like_helical_dom_sf"/>
</dbReference>